<feature type="transmembrane region" description="Helical" evidence="2">
    <location>
        <begin position="228"/>
        <end position="250"/>
    </location>
</feature>
<organism evidence="4 5">
    <name type="scientific">Mycena metata</name>
    <dbReference type="NCBI Taxonomy" id="1033252"/>
    <lineage>
        <taxon>Eukaryota</taxon>
        <taxon>Fungi</taxon>
        <taxon>Dikarya</taxon>
        <taxon>Basidiomycota</taxon>
        <taxon>Agaricomycotina</taxon>
        <taxon>Agaricomycetes</taxon>
        <taxon>Agaricomycetidae</taxon>
        <taxon>Agaricales</taxon>
        <taxon>Marasmiineae</taxon>
        <taxon>Mycenaceae</taxon>
        <taxon>Mycena</taxon>
    </lineage>
</organism>
<proteinExistence type="predicted"/>
<protein>
    <recommendedName>
        <fullName evidence="3">DUF6534 domain-containing protein</fullName>
    </recommendedName>
</protein>
<feature type="transmembrane region" description="Helical" evidence="2">
    <location>
        <begin position="46"/>
        <end position="69"/>
    </location>
</feature>
<keyword evidence="2" id="KW-0812">Transmembrane</keyword>
<evidence type="ECO:0000256" key="2">
    <source>
        <dbReference type="SAM" id="Phobius"/>
    </source>
</evidence>
<dbReference type="AlphaFoldDB" id="A0AAD7K2B4"/>
<dbReference type="Proteomes" id="UP001215598">
    <property type="component" value="Unassembled WGS sequence"/>
</dbReference>
<dbReference type="EMBL" id="JARKIB010000010">
    <property type="protein sequence ID" value="KAJ7775454.1"/>
    <property type="molecule type" value="Genomic_DNA"/>
</dbReference>
<reference evidence="4" key="1">
    <citation type="submission" date="2023-03" db="EMBL/GenBank/DDBJ databases">
        <title>Massive genome expansion in bonnet fungi (Mycena s.s.) driven by repeated elements and novel gene families across ecological guilds.</title>
        <authorList>
            <consortium name="Lawrence Berkeley National Laboratory"/>
            <person name="Harder C.B."/>
            <person name="Miyauchi S."/>
            <person name="Viragh M."/>
            <person name="Kuo A."/>
            <person name="Thoen E."/>
            <person name="Andreopoulos B."/>
            <person name="Lu D."/>
            <person name="Skrede I."/>
            <person name="Drula E."/>
            <person name="Henrissat B."/>
            <person name="Morin E."/>
            <person name="Kohler A."/>
            <person name="Barry K."/>
            <person name="LaButti K."/>
            <person name="Morin E."/>
            <person name="Salamov A."/>
            <person name="Lipzen A."/>
            <person name="Mereny Z."/>
            <person name="Hegedus B."/>
            <person name="Baldrian P."/>
            <person name="Stursova M."/>
            <person name="Weitz H."/>
            <person name="Taylor A."/>
            <person name="Grigoriev I.V."/>
            <person name="Nagy L.G."/>
            <person name="Martin F."/>
            <person name="Kauserud H."/>
        </authorList>
    </citation>
    <scope>NUCLEOTIDE SEQUENCE</scope>
    <source>
        <strain evidence="4">CBHHK182m</strain>
    </source>
</reference>
<evidence type="ECO:0000313" key="5">
    <source>
        <dbReference type="Proteomes" id="UP001215598"/>
    </source>
</evidence>
<feature type="transmembrane region" description="Helical" evidence="2">
    <location>
        <begin position="89"/>
        <end position="111"/>
    </location>
</feature>
<keyword evidence="2" id="KW-0472">Membrane</keyword>
<evidence type="ECO:0000256" key="1">
    <source>
        <dbReference type="SAM" id="MobiDB-lite"/>
    </source>
</evidence>
<feature type="transmembrane region" description="Helical" evidence="2">
    <location>
        <begin position="198"/>
        <end position="222"/>
    </location>
</feature>
<sequence>MSFNSDIILGALLVGTWANSVLYTVEVIQGVYYYRHFKRDNWKLKLLVSSAIAIDSVSMIANYASVYLYTITHWGNLAYLENQYWPDPLYVFATGVVAALAQSFLTVRYWLLTKNKFITLTLFAFITVAAGGAFASGGALAIFPQYKDRAKATIPATTWLVSAAVTDISIASALLWEFSKLKSSFKETKSLRDRLDRLVAQTIQTGAAGATVALAVLIVFLVNKESNVPAGIAYILGRVYCLTMLANLNVRKTGHTWLSKGTISGIILKGNPVSRETPTDQENLSFVEDVESAGINSPRESPETSIKK</sequence>
<dbReference type="InterPro" id="IPR045339">
    <property type="entry name" value="DUF6534"/>
</dbReference>
<feature type="region of interest" description="Disordered" evidence="1">
    <location>
        <begin position="274"/>
        <end position="308"/>
    </location>
</feature>
<evidence type="ECO:0000259" key="3">
    <source>
        <dbReference type="Pfam" id="PF20152"/>
    </source>
</evidence>
<keyword evidence="5" id="KW-1185">Reference proteome</keyword>
<evidence type="ECO:0000313" key="4">
    <source>
        <dbReference type="EMBL" id="KAJ7775454.1"/>
    </source>
</evidence>
<comment type="caution">
    <text evidence="4">The sequence shown here is derived from an EMBL/GenBank/DDBJ whole genome shotgun (WGS) entry which is preliminary data.</text>
</comment>
<feature type="transmembrane region" description="Helical" evidence="2">
    <location>
        <begin position="156"/>
        <end position="178"/>
    </location>
</feature>
<gene>
    <name evidence="4" type="ORF">B0H16DRAFT_1684378</name>
</gene>
<accession>A0AAD7K2B4</accession>
<feature type="transmembrane region" description="Helical" evidence="2">
    <location>
        <begin position="118"/>
        <end position="144"/>
    </location>
</feature>
<keyword evidence="2" id="KW-1133">Transmembrane helix</keyword>
<feature type="domain" description="DUF6534" evidence="3">
    <location>
        <begin position="163"/>
        <end position="252"/>
    </location>
</feature>
<dbReference type="PANTHER" id="PTHR40465">
    <property type="entry name" value="CHROMOSOME 1, WHOLE GENOME SHOTGUN SEQUENCE"/>
    <property type="match status" value="1"/>
</dbReference>
<dbReference type="Pfam" id="PF20152">
    <property type="entry name" value="DUF6534"/>
    <property type="match status" value="1"/>
</dbReference>
<name>A0AAD7K2B4_9AGAR</name>
<feature type="compositionally biased region" description="Polar residues" evidence="1">
    <location>
        <begin position="274"/>
        <end position="284"/>
    </location>
</feature>
<dbReference type="PANTHER" id="PTHR40465:SF1">
    <property type="entry name" value="DUF6534 DOMAIN-CONTAINING PROTEIN"/>
    <property type="match status" value="1"/>
</dbReference>
<feature type="transmembrane region" description="Helical" evidence="2">
    <location>
        <begin position="12"/>
        <end position="34"/>
    </location>
</feature>